<comment type="caution">
    <text evidence="2">The sequence shown here is derived from an EMBL/GenBank/DDBJ whole genome shotgun (WGS) entry which is preliminary data.</text>
</comment>
<protein>
    <submittedName>
        <fullName evidence="2">Uncharacterized protein</fullName>
    </submittedName>
</protein>
<gene>
    <name evidence="2" type="ORF">RUM43_013780</name>
</gene>
<dbReference type="EMBL" id="JAWJWE010000008">
    <property type="protein sequence ID" value="KAK6631716.1"/>
    <property type="molecule type" value="Genomic_DNA"/>
</dbReference>
<evidence type="ECO:0000313" key="2">
    <source>
        <dbReference type="EMBL" id="KAK6631716.1"/>
    </source>
</evidence>
<evidence type="ECO:0000256" key="1">
    <source>
        <dbReference type="SAM" id="MobiDB-lite"/>
    </source>
</evidence>
<accession>A0AAN8P4G2</accession>
<evidence type="ECO:0000313" key="3">
    <source>
        <dbReference type="Proteomes" id="UP001372834"/>
    </source>
</evidence>
<organism evidence="2 3">
    <name type="scientific">Polyplax serrata</name>
    <name type="common">Common mouse louse</name>
    <dbReference type="NCBI Taxonomy" id="468196"/>
    <lineage>
        <taxon>Eukaryota</taxon>
        <taxon>Metazoa</taxon>
        <taxon>Ecdysozoa</taxon>
        <taxon>Arthropoda</taxon>
        <taxon>Hexapoda</taxon>
        <taxon>Insecta</taxon>
        <taxon>Pterygota</taxon>
        <taxon>Neoptera</taxon>
        <taxon>Paraneoptera</taxon>
        <taxon>Psocodea</taxon>
        <taxon>Troctomorpha</taxon>
        <taxon>Phthiraptera</taxon>
        <taxon>Anoplura</taxon>
        <taxon>Polyplacidae</taxon>
        <taxon>Polyplax</taxon>
    </lineage>
</organism>
<dbReference type="AlphaFoldDB" id="A0AAN8P4G2"/>
<reference evidence="2 3" key="1">
    <citation type="submission" date="2023-10" db="EMBL/GenBank/DDBJ databases">
        <title>Genomes of two closely related lineages of the louse Polyplax serrata with different host specificities.</title>
        <authorList>
            <person name="Martinu J."/>
            <person name="Tarabai H."/>
            <person name="Stefka J."/>
            <person name="Hypsa V."/>
        </authorList>
    </citation>
    <scope>NUCLEOTIDE SEQUENCE [LARGE SCALE GENOMIC DNA]</scope>
    <source>
        <strain evidence="2">HR10_N</strain>
    </source>
</reference>
<proteinExistence type="predicted"/>
<sequence>MIGRSASVNLTELEYPHKGAVGRCDDERRGAKAQGDPTEAPLGSGCWADEDSDIPPARGSLYRSRSLPHLVPYRDCGVGCCDSYSGVEHDQDIDANSIRISNCQKVVYDLRQLLTLKQHYYPEGGWGWIVVLCAFLVQCLSHGFHGASGIILQEVIRRFEHVEEYKAGTSNDWSLWEKANLNNSG</sequence>
<feature type="region of interest" description="Disordered" evidence="1">
    <location>
        <begin position="26"/>
        <end position="50"/>
    </location>
</feature>
<name>A0AAN8P4G2_POLSC</name>
<dbReference type="Proteomes" id="UP001372834">
    <property type="component" value="Unassembled WGS sequence"/>
</dbReference>